<dbReference type="OrthoDB" id="9794575at2"/>
<keyword evidence="1" id="KW-0808">Transferase</keyword>
<gene>
    <name evidence="1" type="ORF">FGL86_12075</name>
</gene>
<sequence>MKNVLFISAALEMSDSSAAIRNRKLVKALAQSFQVDSIEFSPRNAEKMCELPNISNIVLKMPFSFQNSSQKKGKSYGQLNKIKDRLKYYTKSIVPDSYAANYRHMVTSIDNNAPDKKYQIVIISSDPKGVHFLWFSSFVKKLINNGAKTYQYWGDPWAGDIASYNNTLTKILEKRIYSKSKYIIFNSKGTFLEKSEGSSYKEKFLFLSRGLDCDVTSFPEEDSIKLEGKIRFIYAGDFHSRFRNLNPFCEAIKNSPHELAIVGNGDLKEDYHAFNNISVKKRMPYKEVSQLVESGDILLVLLNNIGNQIPGKIYDLASKNKPIMLLYENEEILDFIPFSSRFILVKNVKSEIENAISKISNNNIIIDYKELKKENYQEKVLEIFDSGKS</sequence>
<dbReference type="Gene3D" id="3.40.50.2000">
    <property type="entry name" value="Glycogen Phosphorylase B"/>
    <property type="match status" value="1"/>
</dbReference>
<dbReference type="KEGG" id="paur:FGL86_12075"/>
<dbReference type="EMBL" id="CP042382">
    <property type="protein sequence ID" value="QEA39734.1"/>
    <property type="molecule type" value="Genomic_DNA"/>
</dbReference>
<evidence type="ECO:0000313" key="1">
    <source>
        <dbReference type="EMBL" id="QEA39734.1"/>
    </source>
</evidence>
<reference evidence="1 2" key="1">
    <citation type="submission" date="2019-06" db="EMBL/GenBank/DDBJ databases">
        <title>Genome analyses of bacteria isolated from kimchi.</title>
        <authorList>
            <person name="Lee S."/>
            <person name="Ahn S."/>
            <person name="Roh S."/>
        </authorList>
    </citation>
    <scope>NUCLEOTIDE SEQUENCE [LARGE SCALE GENOMIC DNA]</scope>
    <source>
        <strain evidence="1 2">CBA4606</strain>
    </source>
</reference>
<accession>A0A5B8STV9</accession>
<evidence type="ECO:0000313" key="2">
    <source>
        <dbReference type="Proteomes" id="UP000321272"/>
    </source>
</evidence>
<dbReference type="GO" id="GO:0016740">
    <property type="term" value="F:transferase activity"/>
    <property type="evidence" value="ECO:0007669"/>
    <property type="project" value="UniProtKB-KW"/>
</dbReference>
<dbReference type="Proteomes" id="UP000321272">
    <property type="component" value="Chromosome"/>
</dbReference>
<name>A0A5B8STV9_9GAMM</name>
<keyword evidence="2" id="KW-1185">Reference proteome</keyword>
<proteinExistence type="predicted"/>
<dbReference type="SUPFAM" id="SSF53756">
    <property type="entry name" value="UDP-Glycosyltransferase/glycogen phosphorylase"/>
    <property type="match status" value="1"/>
</dbReference>
<dbReference type="RefSeq" id="WP_147184782.1">
    <property type="nucleotide sequence ID" value="NZ_CP042382.1"/>
</dbReference>
<dbReference type="AlphaFoldDB" id="A0A5B8STV9"/>
<organism evidence="1 2">
    <name type="scientific">Pistricoccus aurantiacus</name>
    <dbReference type="NCBI Taxonomy" id="1883414"/>
    <lineage>
        <taxon>Bacteria</taxon>
        <taxon>Pseudomonadati</taxon>
        <taxon>Pseudomonadota</taxon>
        <taxon>Gammaproteobacteria</taxon>
        <taxon>Oceanospirillales</taxon>
        <taxon>Halomonadaceae</taxon>
        <taxon>Pistricoccus</taxon>
    </lineage>
</organism>
<protein>
    <submittedName>
        <fullName evidence="1">Glycosyltransferase family 4 protein</fullName>
    </submittedName>
</protein>